<dbReference type="AlphaFoldDB" id="A0AAV8RC74"/>
<evidence type="ECO:0000313" key="3">
    <source>
        <dbReference type="Proteomes" id="UP001222027"/>
    </source>
</evidence>
<dbReference type="Pfam" id="PF00702">
    <property type="entry name" value="Hydrolase"/>
    <property type="match status" value="1"/>
</dbReference>
<dbReference type="EMBL" id="JAQQAF010000003">
    <property type="protein sequence ID" value="KAJ8497661.1"/>
    <property type="molecule type" value="Genomic_DNA"/>
</dbReference>
<dbReference type="SFLD" id="SFLDS00003">
    <property type="entry name" value="Haloacid_Dehalogenase"/>
    <property type="match status" value="1"/>
</dbReference>
<gene>
    <name evidence="2" type="ORF">OPV22_008213</name>
</gene>
<dbReference type="GO" id="GO:0009507">
    <property type="term" value="C:chloroplast"/>
    <property type="evidence" value="ECO:0007669"/>
    <property type="project" value="TreeGrafter"/>
</dbReference>
<dbReference type="SUPFAM" id="SSF56784">
    <property type="entry name" value="HAD-like"/>
    <property type="match status" value="1"/>
</dbReference>
<dbReference type="NCBIfam" id="TIGR01549">
    <property type="entry name" value="HAD-SF-IA-v1"/>
    <property type="match status" value="1"/>
</dbReference>
<feature type="compositionally biased region" description="Polar residues" evidence="1">
    <location>
        <begin position="257"/>
        <end position="266"/>
    </location>
</feature>
<dbReference type="PANTHER" id="PTHR43885:SF1">
    <property type="entry name" value="SUPERFAMILY HYDROLASE, PUTATIVE (AFU_ORTHOLOGUE AFUA_4G13290)-RELATED"/>
    <property type="match status" value="1"/>
</dbReference>
<comment type="caution">
    <text evidence="2">The sequence shown here is derived from an EMBL/GenBank/DDBJ whole genome shotgun (WGS) entry which is preliminary data.</text>
</comment>
<dbReference type="PANTHER" id="PTHR43885">
    <property type="entry name" value="HALOACID DEHALOGENASE-LIKE HYDROLASE"/>
    <property type="match status" value="1"/>
</dbReference>
<evidence type="ECO:0008006" key="4">
    <source>
        <dbReference type="Google" id="ProtNLM"/>
    </source>
</evidence>
<dbReference type="InterPro" id="IPR006439">
    <property type="entry name" value="HAD-SF_hydro_IA"/>
</dbReference>
<dbReference type="Gene3D" id="3.40.50.1000">
    <property type="entry name" value="HAD superfamily/HAD-like"/>
    <property type="match status" value="1"/>
</dbReference>
<organism evidence="2 3">
    <name type="scientific">Ensete ventricosum</name>
    <name type="common">Abyssinian banana</name>
    <name type="synonym">Musa ensete</name>
    <dbReference type="NCBI Taxonomy" id="4639"/>
    <lineage>
        <taxon>Eukaryota</taxon>
        <taxon>Viridiplantae</taxon>
        <taxon>Streptophyta</taxon>
        <taxon>Embryophyta</taxon>
        <taxon>Tracheophyta</taxon>
        <taxon>Spermatophyta</taxon>
        <taxon>Magnoliopsida</taxon>
        <taxon>Liliopsida</taxon>
        <taxon>Zingiberales</taxon>
        <taxon>Musaceae</taxon>
        <taxon>Ensete</taxon>
    </lineage>
</organism>
<proteinExistence type="predicted"/>
<accession>A0AAV8RC74</accession>
<dbReference type="FunFam" id="1.10.260.80:FF:000001">
    <property type="entry name" value="Haloacid dehalogenase-like hydrolase domain-containing protein"/>
    <property type="match status" value="1"/>
</dbReference>
<protein>
    <recommendedName>
        <fullName evidence="4">Haloacid dehalogenase-like hydrolase domain-containing protein</fullName>
    </recommendedName>
</protein>
<dbReference type="InterPro" id="IPR023214">
    <property type="entry name" value="HAD_sf"/>
</dbReference>
<dbReference type="Proteomes" id="UP001222027">
    <property type="component" value="Unassembled WGS sequence"/>
</dbReference>
<evidence type="ECO:0000256" key="1">
    <source>
        <dbReference type="SAM" id="MobiDB-lite"/>
    </source>
</evidence>
<feature type="region of interest" description="Disordered" evidence="1">
    <location>
        <begin position="322"/>
        <end position="345"/>
    </location>
</feature>
<sequence length="345" mass="37026">MPPFLSPPLLRRFFVFPSPFSPPRHLHLAAVPSSTASMPSGDGGDGSAKKGRLRGLVFDMDGTLTVPVIDFGAMYRAVLGEKGYAASASGGGVDILHHIEAWPPPEQQRAYEIIAQFERQGLDRLQIMPGALELCRYLDSRQIRRGLITRNVKAAVDIFHQRFGMEFIPALSREFRPYKPDPAPLLHICSVWGVPASQVMMIGDSLRDDVVCGKRAGAFTCLLDETGRNSNNVDERAQAAFAATNLARHLNSRGQAQAGQWIQSAQDAAGSARDMASEKMQSAKENQQHAAGFLQETGVQVKQMAQDAAAAVKNAVGMGNADAGSGGGATTTSTNTNQAPQDLLL</sequence>
<evidence type="ECO:0000313" key="2">
    <source>
        <dbReference type="EMBL" id="KAJ8497661.1"/>
    </source>
</evidence>
<feature type="compositionally biased region" description="Polar residues" evidence="1">
    <location>
        <begin position="279"/>
        <end position="289"/>
    </location>
</feature>
<name>A0AAV8RC74_ENSVE</name>
<dbReference type="FunFam" id="3.40.50.1000:FF:000113">
    <property type="entry name" value="Putative haloacid dehalogenase-like hydrolase"/>
    <property type="match status" value="1"/>
</dbReference>
<dbReference type="InterPro" id="IPR036412">
    <property type="entry name" value="HAD-like_sf"/>
</dbReference>
<dbReference type="Gene3D" id="1.10.260.80">
    <property type="match status" value="1"/>
</dbReference>
<dbReference type="SFLD" id="SFLDG01129">
    <property type="entry name" value="C1.5:_HAD__Beta-PGM__Phosphata"/>
    <property type="match status" value="1"/>
</dbReference>
<feature type="region of interest" description="Disordered" evidence="1">
    <location>
        <begin position="257"/>
        <end position="289"/>
    </location>
</feature>
<keyword evidence="3" id="KW-1185">Reference proteome</keyword>
<reference evidence="2 3" key="1">
    <citation type="submission" date="2022-12" db="EMBL/GenBank/DDBJ databases">
        <title>Chromosome-scale assembly of the Ensete ventricosum genome.</title>
        <authorList>
            <person name="Dussert Y."/>
            <person name="Stocks J."/>
            <person name="Wendawek A."/>
            <person name="Woldeyes F."/>
            <person name="Nichols R.A."/>
            <person name="Borrell J.S."/>
        </authorList>
    </citation>
    <scope>NUCLEOTIDE SEQUENCE [LARGE SCALE GENOMIC DNA]</scope>
    <source>
        <strain evidence="3">cv. Maze</strain>
        <tissue evidence="2">Seeds</tissue>
    </source>
</reference>